<feature type="repeat" description="ANK" evidence="4">
    <location>
        <begin position="704"/>
        <end position="726"/>
    </location>
</feature>
<dbReference type="Pfam" id="PF12075">
    <property type="entry name" value="KN_motif"/>
    <property type="match status" value="1"/>
</dbReference>
<dbReference type="RefSeq" id="XP_018334549.1">
    <property type="nucleotide sequence ID" value="XM_018479047.2"/>
</dbReference>
<dbReference type="PANTHER" id="PTHR24168:SF21">
    <property type="entry name" value="KANK, ISOFORM D"/>
    <property type="match status" value="1"/>
</dbReference>
<dbReference type="GO" id="GO:0030837">
    <property type="term" value="P:negative regulation of actin filament polymerization"/>
    <property type="evidence" value="ECO:0007669"/>
    <property type="project" value="InterPro"/>
</dbReference>
<dbReference type="InterPro" id="IPR021939">
    <property type="entry name" value="KN_motif"/>
</dbReference>
<evidence type="ECO:0000256" key="3">
    <source>
        <dbReference type="ARBA" id="ARBA00023054"/>
    </source>
</evidence>
<dbReference type="InterPro" id="IPR047184">
    <property type="entry name" value="KANK1-4"/>
</dbReference>
<dbReference type="STRING" id="224129.A0A1W4XEV7"/>
<proteinExistence type="predicted"/>
<dbReference type="SMART" id="SM00248">
    <property type="entry name" value="ANK"/>
    <property type="match status" value="5"/>
</dbReference>
<evidence type="ECO:0000256" key="5">
    <source>
        <dbReference type="SAM" id="Coils"/>
    </source>
</evidence>
<dbReference type="KEGG" id="apln:108743474"/>
<reference evidence="8 9" key="1">
    <citation type="submission" date="2025-04" db="UniProtKB">
        <authorList>
            <consortium name="RefSeq"/>
        </authorList>
    </citation>
    <scope>IDENTIFICATION</scope>
    <source>
        <tissue evidence="8 9">Entire body</tissue>
    </source>
</reference>
<dbReference type="SUPFAM" id="SSF48403">
    <property type="entry name" value="Ankyrin repeat"/>
    <property type="match status" value="1"/>
</dbReference>
<dbReference type="Gene3D" id="1.25.40.20">
    <property type="entry name" value="Ankyrin repeat-containing domain"/>
    <property type="match status" value="1"/>
</dbReference>
<evidence type="ECO:0000256" key="6">
    <source>
        <dbReference type="SAM" id="MobiDB-lite"/>
    </source>
</evidence>
<dbReference type="Pfam" id="PF12796">
    <property type="entry name" value="Ank_2"/>
    <property type="match status" value="1"/>
</dbReference>
<feature type="repeat" description="ANK" evidence="4">
    <location>
        <begin position="776"/>
        <end position="808"/>
    </location>
</feature>
<dbReference type="PROSITE" id="PS50297">
    <property type="entry name" value="ANK_REP_REGION"/>
    <property type="match status" value="3"/>
</dbReference>
<feature type="repeat" description="ANK" evidence="4">
    <location>
        <begin position="809"/>
        <end position="833"/>
    </location>
</feature>
<dbReference type="GeneID" id="108743474"/>
<dbReference type="PROSITE" id="PS50088">
    <property type="entry name" value="ANK_REPEAT"/>
    <property type="match status" value="3"/>
</dbReference>
<dbReference type="AlphaFoldDB" id="A0A1W4XEV7"/>
<protein>
    <submittedName>
        <fullName evidence="8 9">Uncharacterized protein LOC108743474 isoform X1</fullName>
    </submittedName>
</protein>
<gene>
    <name evidence="8 9" type="primary">LOC108743474</name>
</gene>
<dbReference type="PRINTS" id="PR01415">
    <property type="entry name" value="ANKYRIN"/>
</dbReference>
<evidence type="ECO:0000313" key="7">
    <source>
        <dbReference type="Proteomes" id="UP000192223"/>
    </source>
</evidence>
<dbReference type="InterPro" id="IPR036770">
    <property type="entry name" value="Ankyrin_rpt-contain_sf"/>
</dbReference>
<dbReference type="RefSeq" id="XP_018334550.1">
    <property type="nucleotide sequence ID" value="XM_018479048.2"/>
</dbReference>
<dbReference type="CTD" id="36668"/>
<evidence type="ECO:0000313" key="8">
    <source>
        <dbReference type="RefSeq" id="XP_018334549.1"/>
    </source>
</evidence>
<keyword evidence="7" id="KW-1185">Reference proteome</keyword>
<dbReference type="GO" id="GO:0005856">
    <property type="term" value="C:cytoskeleton"/>
    <property type="evidence" value="ECO:0007669"/>
    <property type="project" value="TreeGrafter"/>
</dbReference>
<evidence type="ECO:0000256" key="2">
    <source>
        <dbReference type="ARBA" id="ARBA00023043"/>
    </source>
</evidence>
<evidence type="ECO:0000256" key="1">
    <source>
        <dbReference type="ARBA" id="ARBA00022737"/>
    </source>
</evidence>
<dbReference type="Proteomes" id="UP000192223">
    <property type="component" value="Unplaced"/>
</dbReference>
<keyword evidence="2 4" id="KW-0040">ANK repeat</keyword>
<feature type="compositionally biased region" description="Polar residues" evidence="6">
    <location>
        <begin position="883"/>
        <end position="894"/>
    </location>
</feature>
<dbReference type="GO" id="GO:0005737">
    <property type="term" value="C:cytoplasm"/>
    <property type="evidence" value="ECO:0007669"/>
    <property type="project" value="TreeGrafter"/>
</dbReference>
<keyword evidence="1" id="KW-0677">Repeat</keyword>
<feature type="region of interest" description="Disordered" evidence="6">
    <location>
        <begin position="874"/>
        <end position="912"/>
    </location>
</feature>
<name>A0A1W4XEV7_AGRPL</name>
<dbReference type="PANTHER" id="PTHR24168">
    <property type="entry name" value="KN MOTIF AND ANKYRIN REPEAT DOMAIN-CONTAINING"/>
    <property type="match status" value="1"/>
</dbReference>
<dbReference type="FunFam" id="1.25.40.20:FF:000243">
    <property type="entry name" value="Uncharacterized protein, isoform D"/>
    <property type="match status" value="1"/>
</dbReference>
<keyword evidence="3 5" id="KW-0175">Coiled coil</keyword>
<sequence>MSCHYGSPKPMRRLDINDGQIKNWYQHCNCCPYGYHIDLDFVRYCENISQGIHRTESFKRRKDRRRQRQSMEVLLGIEPQNLFKLESDTPIREERQLFTDESFRKNAELISDALDEVVSDFEKTWNRSHKVLTNLPDVTAVNVADTIYHAPSISSISSNSGSFMVLPTASEDAASNHDYDMFNIDSVGLNPAALQNIRDQVAISLERTKELEERVKLIPKLQLELHNLKRENVNLLSKLSQEESKNNSKFNNTNVKSMSSLNATKLETINQNGILSMSPPRKDFSVMCSVLTRNIGVGHYHPNTKSVSTNTYDEERSTDKWLDKKWEFLENSYQKAASAISKATQTPIKVTKDIFNQTSYILKENRNTQTVNVISVRNYGVSAVIPSSEIGVTAAVLCQDTGVSEDTITDIICPKCNCSKSSIAVGPDSVADGQLPISLSLISSRSKSFNLGEERLNLQQKQRTVACQYEADVSHKSCQCLVQTSSKACQHQINTTEKFVQYKNDEAGIFSIHIGCNTEIPMEVKKKSVACNTPNKEVKTKEAASNTIINELQTKDAACNTGDVEIPGKKEYLRMNEKEKEKEEIKKEDVGALSRIPRLQTDVRKFRRQDTYTKISEPIKGPKRATPSKEMQAALKVLNDSLQKGLTKNSKNQLKNAINIIEQEWFNVSSLDGANPMEVEGYLDYFEEISSELLHYIVNMSDASGNTAMHYSVSHGNFDIVSILLDSKVCDINKPNKAGYTSVMLVSLAELQSSTHMEVVRRLFQLADVNIKAQQHGQTALMLAVSHGRLDMVNMLLDAGADINIQDEDGSTALMCAAEHGHVDIVKLFLSHSDCDSSITDVDGSTALKIAMEAGHRHIGVLLYAHERNVEAAHSGKLRKSKSASLSPRTQSSPLLPRKPFRAVTEFKSNKH</sequence>
<evidence type="ECO:0000256" key="4">
    <source>
        <dbReference type="PROSITE-ProRule" id="PRU00023"/>
    </source>
</evidence>
<accession>A0A1W4XEV7</accession>
<organism evidence="7 8">
    <name type="scientific">Agrilus planipennis</name>
    <name type="common">Emerald ash borer</name>
    <name type="synonym">Agrilus marcopoli</name>
    <dbReference type="NCBI Taxonomy" id="224129"/>
    <lineage>
        <taxon>Eukaryota</taxon>
        <taxon>Metazoa</taxon>
        <taxon>Ecdysozoa</taxon>
        <taxon>Arthropoda</taxon>
        <taxon>Hexapoda</taxon>
        <taxon>Insecta</taxon>
        <taxon>Pterygota</taxon>
        <taxon>Neoptera</taxon>
        <taxon>Endopterygota</taxon>
        <taxon>Coleoptera</taxon>
        <taxon>Polyphaga</taxon>
        <taxon>Elateriformia</taxon>
        <taxon>Buprestoidea</taxon>
        <taxon>Buprestidae</taxon>
        <taxon>Agrilinae</taxon>
        <taxon>Agrilus</taxon>
    </lineage>
</organism>
<dbReference type="Pfam" id="PF13637">
    <property type="entry name" value="Ank_4"/>
    <property type="match status" value="2"/>
</dbReference>
<dbReference type="OrthoDB" id="5406014at2759"/>
<evidence type="ECO:0000313" key="9">
    <source>
        <dbReference type="RefSeq" id="XP_018334550.1"/>
    </source>
</evidence>
<dbReference type="InterPro" id="IPR002110">
    <property type="entry name" value="Ankyrin_rpt"/>
</dbReference>
<feature type="coiled-coil region" evidence="5">
    <location>
        <begin position="194"/>
        <end position="245"/>
    </location>
</feature>